<reference evidence="1 2" key="1">
    <citation type="submission" date="2017-02" db="EMBL/GenBank/DDBJ databases">
        <title>Draft genome sequence of Moraxella pluranimalium CCUG 54913T type strain.</title>
        <authorList>
            <person name="Salva-Serra F."/>
            <person name="Engstrom-Jakobsson H."/>
            <person name="Thorell K."/>
            <person name="Jaen-Luchoro D."/>
            <person name="Gonzales-Siles L."/>
            <person name="Karlsson R."/>
            <person name="Yazdan S."/>
            <person name="Boulund F."/>
            <person name="Johnning A."/>
            <person name="Engstrand L."/>
            <person name="Kristiansson E."/>
            <person name="Moore E."/>
        </authorList>
    </citation>
    <scope>NUCLEOTIDE SEQUENCE [LARGE SCALE GENOMIC DNA]</scope>
    <source>
        <strain evidence="1 2">CCUG 54913</strain>
    </source>
</reference>
<proteinExistence type="predicted"/>
<dbReference type="EMBL" id="MUYU01000035">
    <property type="protein sequence ID" value="OOS20948.1"/>
    <property type="molecule type" value="Genomic_DNA"/>
</dbReference>
<dbReference type="OrthoDB" id="8686772at2"/>
<dbReference type="AlphaFoldDB" id="A0A1T0CF27"/>
<evidence type="ECO:0000313" key="1">
    <source>
        <dbReference type="EMBL" id="OOS20948.1"/>
    </source>
</evidence>
<dbReference type="Proteomes" id="UP000189800">
    <property type="component" value="Unassembled WGS sequence"/>
</dbReference>
<dbReference type="STRING" id="470453.B0680_10240"/>
<protein>
    <submittedName>
        <fullName evidence="1">Type IV secretion protein Rhs</fullName>
    </submittedName>
</protein>
<organism evidence="1 2">
    <name type="scientific">Moraxella pluranimalium</name>
    <dbReference type="NCBI Taxonomy" id="470453"/>
    <lineage>
        <taxon>Bacteria</taxon>
        <taxon>Pseudomonadati</taxon>
        <taxon>Pseudomonadota</taxon>
        <taxon>Gammaproteobacteria</taxon>
        <taxon>Moraxellales</taxon>
        <taxon>Moraxellaceae</taxon>
        <taxon>Moraxella</taxon>
    </lineage>
</organism>
<gene>
    <name evidence="1" type="ORF">B0680_10240</name>
</gene>
<keyword evidence="2" id="KW-1185">Reference proteome</keyword>
<accession>A0A1T0CF27</accession>
<evidence type="ECO:0000313" key="2">
    <source>
        <dbReference type="Proteomes" id="UP000189800"/>
    </source>
</evidence>
<sequence>MSDGEKQLAKSVFGDAIDLEHVRLKTAWWVLSGYAVSPDGNIYFHPDDWMVDVSRETLAKRAWFIHELTHVWQVQQGKAVFWRALFNRRYRYTLRDGKSFFAYGIEQQARMVEEYYIRRETHQDCTAWQACVPFVVDNQQTDRA</sequence>
<name>A0A1T0CF27_9GAMM</name>
<comment type="caution">
    <text evidence="1">The sequence shown here is derived from an EMBL/GenBank/DDBJ whole genome shotgun (WGS) entry which is preliminary data.</text>
</comment>